<dbReference type="AlphaFoldDB" id="A0A316TW27"/>
<dbReference type="InterPro" id="IPR000757">
    <property type="entry name" value="Beta-glucanase-like"/>
</dbReference>
<feature type="domain" description="GH16" evidence="3">
    <location>
        <begin position="26"/>
        <end position="284"/>
    </location>
</feature>
<accession>A0A316TW27</accession>
<feature type="chain" id="PRO_5016447962" description="GH16 domain-containing protein" evidence="2">
    <location>
        <begin position="24"/>
        <end position="284"/>
    </location>
</feature>
<dbReference type="SUPFAM" id="SSF49899">
    <property type="entry name" value="Concanavalin A-like lectins/glucanases"/>
    <property type="match status" value="1"/>
</dbReference>
<proteinExistence type="inferred from homology"/>
<protein>
    <recommendedName>
        <fullName evidence="3">GH16 domain-containing protein</fullName>
    </recommendedName>
</protein>
<dbReference type="InterPro" id="IPR050546">
    <property type="entry name" value="Glycosyl_Hydrlase_16"/>
</dbReference>
<evidence type="ECO:0000256" key="1">
    <source>
        <dbReference type="ARBA" id="ARBA00006865"/>
    </source>
</evidence>
<keyword evidence="2" id="KW-0732">Signal</keyword>
<dbReference type="Gene3D" id="2.60.120.200">
    <property type="match status" value="1"/>
</dbReference>
<dbReference type="RefSeq" id="WP_109645025.1">
    <property type="nucleotide sequence ID" value="NZ_QGGB01000003.1"/>
</dbReference>
<comment type="caution">
    <text evidence="4">The sequence shown here is derived from an EMBL/GenBank/DDBJ whole genome shotgun (WGS) entry which is preliminary data.</text>
</comment>
<dbReference type="PROSITE" id="PS51762">
    <property type="entry name" value="GH16_2"/>
    <property type="match status" value="1"/>
</dbReference>
<sequence length="284" mass="32194">MSSHIFHLLILVTLIMTASSCQNNQNSSNNSPDDTYDPGSDWELFWGDEFEGESLDESSWNRQVVRAGRFNEEWQRYTDNSENAYVDDGKLVIEAIHESDDHGMNQYTSARLNTANKVTFKYGKIAARIKLPYGEGIWPAFWMLGANIDENGGDTPWPQSGEIDILELYGTKSNSVVEANIHYADASGSHTQMGAVDYELETGTFADDFHIFELIWDEDQITWLVDGNEYATADITPDELSEFHEEFFLLLNIAVGGTWAGRPDDTTVFPQQMVVDWVRVYQKS</sequence>
<evidence type="ECO:0000259" key="3">
    <source>
        <dbReference type="PROSITE" id="PS51762"/>
    </source>
</evidence>
<comment type="similarity">
    <text evidence="1">Belongs to the glycosyl hydrolase 16 family.</text>
</comment>
<gene>
    <name evidence="4" type="ORF">DDZ15_03730</name>
</gene>
<dbReference type="PANTHER" id="PTHR10963:SF55">
    <property type="entry name" value="GLYCOSIDE HYDROLASE FAMILY 16 PROTEIN"/>
    <property type="match status" value="1"/>
</dbReference>
<dbReference type="GO" id="GO:0004553">
    <property type="term" value="F:hydrolase activity, hydrolyzing O-glycosyl compounds"/>
    <property type="evidence" value="ECO:0007669"/>
    <property type="project" value="InterPro"/>
</dbReference>
<dbReference type="InterPro" id="IPR013320">
    <property type="entry name" value="ConA-like_dom_sf"/>
</dbReference>
<evidence type="ECO:0000256" key="2">
    <source>
        <dbReference type="SAM" id="SignalP"/>
    </source>
</evidence>
<evidence type="ECO:0000313" key="5">
    <source>
        <dbReference type="Proteomes" id="UP000245533"/>
    </source>
</evidence>
<dbReference type="CDD" id="cd08023">
    <property type="entry name" value="GH16_laminarinase_like"/>
    <property type="match status" value="1"/>
</dbReference>
<dbReference type="Pfam" id="PF00722">
    <property type="entry name" value="Glyco_hydro_16"/>
    <property type="match status" value="1"/>
</dbReference>
<dbReference type="GO" id="GO:0005975">
    <property type="term" value="P:carbohydrate metabolic process"/>
    <property type="evidence" value="ECO:0007669"/>
    <property type="project" value="InterPro"/>
</dbReference>
<name>A0A316TW27_9BACT</name>
<organism evidence="4 5">
    <name type="scientific">Rhodohalobacter mucosus</name>
    <dbReference type="NCBI Taxonomy" id="2079485"/>
    <lineage>
        <taxon>Bacteria</taxon>
        <taxon>Pseudomonadati</taxon>
        <taxon>Balneolota</taxon>
        <taxon>Balneolia</taxon>
        <taxon>Balneolales</taxon>
        <taxon>Balneolaceae</taxon>
        <taxon>Rhodohalobacter</taxon>
    </lineage>
</organism>
<dbReference type="Proteomes" id="UP000245533">
    <property type="component" value="Unassembled WGS sequence"/>
</dbReference>
<reference evidence="4 5" key="1">
    <citation type="submission" date="2018-05" db="EMBL/GenBank/DDBJ databases">
        <title>Rhodohalobacter halophilus gen. nov., sp. nov., a moderately halophilic member of the family Balneolaceae.</title>
        <authorList>
            <person name="Liu Z.-W."/>
        </authorList>
    </citation>
    <scope>NUCLEOTIDE SEQUENCE [LARGE SCALE GENOMIC DNA]</scope>
    <source>
        <strain evidence="4 5">8A47</strain>
    </source>
</reference>
<dbReference type="OrthoDB" id="9809583at2"/>
<dbReference type="EMBL" id="QGGB01000003">
    <property type="protein sequence ID" value="PWN07385.1"/>
    <property type="molecule type" value="Genomic_DNA"/>
</dbReference>
<dbReference type="PANTHER" id="PTHR10963">
    <property type="entry name" value="GLYCOSYL HYDROLASE-RELATED"/>
    <property type="match status" value="1"/>
</dbReference>
<evidence type="ECO:0000313" key="4">
    <source>
        <dbReference type="EMBL" id="PWN07385.1"/>
    </source>
</evidence>
<keyword evidence="5" id="KW-1185">Reference proteome</keyword>
<feature type="signal peptide" evidence="2">
    <location>
        <begin position="1"/>
        <end position="23"/>
    </location>
</feature>